<dbReference type="NCBIfam" id="NF009165">
    <property type="entry name" value="PRK12512.1"/>
    <property type="match status" value="1"/>
</dbReference>
<dbReference type="InterPro" id="IPR013249">
    <property type="entry name" value="RNA_pol_sigma70_r4_t2"/>
</dbReference>
<gene>
    <name evidence="8" type="ORF">SAMN05892877_11837</name>
</gene>
<dbReference type="InterPro" id="IPR013325">
    <property type="entry name" value="RNA_pol_sigma_r2"/>
</dbReference>
<evidence type="ECO:0000259" key="7">
    <source>
        <dbReference type="Pfam" id="PF08281"/>
    </source>
</evidence>
<keyword evidence="4" id="KW-0238">DNA-binding</keyword>
<dbReference type="Proteomes" id="UP000219167">
    <property type="component" value="Unassembled WGS sequence"/>
</dbReference>
<evidence type="ECO:0000256" key="2">
    <source>
        <dbReference type="ARBA" id="ARBA00023015"/>
    </source>
</evidence>
<dbReference type="AlphaFoldDB" id="A0A285UVG8"/>
<dbReference type="RefSeq" id="WP_407071950.1">
    <property type="nucleotide sequence ID" value="NZ_OBQD01000018.1"/>
</dbReference>
<accession>A0A285UVG8</accession>
<dbReference type="Gene3D" id="1.10.10.10">
    <property type="entry name" value="Winged helix-like DNA-binding domain superfamily/Winged helix DNA-binding domain"/>
    <property type="match status" value="1"/>
</dbReference>
<dbReference type="EMBL" id="OBQD01000018">
    <property type="protein sequence ID" value="SOC45810.1"/>
    <property type="molecule type" value="Genomic_DNA"/>
</dbReference>
<dbReference type="GO" id="GO:0016987">
    <property type="term" value="F:sigma factor activity"/>
    <property type="evidence" value="ECO:0007669"/>
    <property type="project" value="UniProtKB-KW"/>
</dbReference>
<dbReference type="InterPro" id="IPR014284">
    <property type="entry name" value="RNA_pol_sigma-70_dom"/>
</dbReference>
<keyword evidence="2" id="KW-0805">Transcription regulation</keyword>
<keyword evidence="3" id="KW-0731">Sigma factor</keyword>
<dbReference type="PANTHER" id="PTHR43133">
    <property type="entry name" value="RNA POLYMERASE ECF-TYPE SIGMA FACTO"/>
    <property type="match status" value="1"/>
</dbReference>
<dbReference type="InterPro" id="IPR036388">
    <property type="entry name" value="WH-like_DNA-bd_sf"/>
</dbReference>
<evidence type="ECO:0000256" key="1">
    <source>
        <dbReference type="ARBA" id="ARBA00010641"/>
    </source>
</evidence>
<protein>
    <submittedName>
        <fullName evidence="8">RNA polymerase sigma-70 factor</fullName>
    </submittedName>
</protein>
<feature type="domain" description="RNA polymerase sigma factor 70 region 4 type 2" evidence="7">
    <location>
        <begin position="119"/>
        <end position="169"/>
    </location>
</feature>
<dbReference type="PANTHER" id="PTHR43133:SF58">
    <property type="entry name" value="ECF RNA POLYMERASE SIGMA FACTOR SIGD"/>
    <property type="match status" value="1"/>
</dbReference>
<name>A0A285UVG8_9HYPH</name>
<dbReference type="GO" id="GO:0003677">
    <property type="term" value="F:DNA binding"/>
    <property type="evidence" value="ECO:0007669"/>
    <property type="project" value="UniProtKB-KW"/>
</dbReference>
<dbReference type="InterPro" id="IPR007627">
    <property type="entry name" value="RNA_pol_sigma70_r2"/>
</dbReference>
<reference evidence="8 9" key="1">
    <citation type="submission" date="2017-08" db="EMBL/GenBank/DDBJ databases">
        <authorList>
            <person name="de Groot N.N."/>
        </authorList>
    </citation>
    <scope>NUCLEOTIDE SEQUENCE [LARGE SCALE GENOMIC DNA]</scope>
    <source>
        <strain evidence="8 9">JC85</strain>
    </source>
</reference>
<dbReference type="NCBIfam" id="TIGR02937">
    <property type="entry name" value="sigma70-ECF"/>
    <property type="match status" value="1"/>
</dbReference>
<proteinExistence type="inferred from homology"/>
<dbReference type="SUPFAM" id="SSF88946">
    <property type="entry name" value="Sigma2 domain of RNA polymerase sigma factors"/>
    <property type="match status" value="1"/>
</dbReference>
<evidence type="ECO:0000256" key="3">
    <source>
        <dbReference type="ARBA" id="ARBA00023082"/>
    </source>
</evidence>
<dbReference type="Pfam" id="PF08281">
    <property type="entry name" value="Sigma70_r4_2"/>
    <property type="match status" value="1"/>
</dbReference>
<dbReference type="InterPro" id="IPR039425">
    <property type="entry name" value="RNA_pol_sigma-70-like"/>
</dbReference>
<evidence type="ECO:0000259" key="6">
    <source>
        <dbReference type="Pfam" id="PF04542"/>
    </source>
</evidence>
<dbReference type="Gene3D" id="1.10.1740.10">
    <property type="match status" value="1"/>
</dbReference>
<keyword evidence="9" id="KW-1185">Reference proteome</keyword>
<feature type="domain" description="RNA polymerase sigma-70 region 2" evidence="6">
    <location>
        <begin position="30"/>
        <end position="95"/>
    </location>
</feature>
<comment type="similarity">
    <text evidence="1">Belongs to the sigma-70 factor family. ECF subfamily.</text>
</comment>
<evidence type="ECO:0000256" key="4">
    <source>
        <dbReference type="ARBA" id="ARBA00023125"/>
    </source>
</evidence>
<dbReference type="Pfam" id="PF04542">
    <property type="entry name" value="Sigma70_r2"/>
    <property type="match status" value="1"/>
</dbReference>
<keyword evidence="5" id="KW-0804">Transcription</keyword>
<evidence type="ECO:0000313" key="9">
    <source>
        <dbReference type="Proteomes" id="UP000219167"/>
    </source>
</evidence>
<dbReference type="InterPro" id="IPR013324">
    <property type="entry name" value="RNA_pol_sigma_r3/r4-like"/>
</dbReference>
<sequence>MEKGEERILEQMLIAAIEGDERAYVAFLDAVAKLLRTWLRRKVRHGTLDVEDVVQETLLAIHLKRHTWRSGEPVRPWIFAIANHKLIDAIRRHGRLPLADSPALEEIEAMQVEVPQGWEIDRALEVLTPGQRSVVTAVSIEGSSIQETARDLGMKETAVRVALHRGLAAIAKRFGRT</sequence>
<organism evidence="8 9">
    <name type="scientific">Rhizobium subbaraonis</name>
    <dbReference type="NCBI Taxonomy" id="908946"/>
    <lineage>
        <taxon>Bacteria</taxon>
        <taxon>Pseudomonadati</taxon>
        <taxon>Pseudomonadota</taxon>
        <taxon>Alphaproteobacteria</taxon>
        <taxon>Hyphomicrobiales</taxon>
        <taxon>Rhizobiaceae</taxon>
        <taxon>Rhizobium/Agrobacterium group</taxon>
        <taxon>Rhizobium</taxon>
    </lineage>
</organism>
<dbReference type="SUPFAM" id="SSF88659">
    <property type="entry name" value="Sigma3 and sigma4 domains of RNA polymerase sigma factors"/>
    <property type="match status" value="1"/>
</dbReference>
<evidence type="ECO:0000313" key="8">
    <source>
        <dbReference type="EMBL" id="SOC45810.1"/>
    </source>
</evidence>
<dbReference type="GO" id="GO:0006352">
    <property type="term" value="P:DNA-templated transcription initiation"/>
    <property type="evidence" value="ECO:0007669"/>
    <property type="project" value="InterPro"/>
</dbReference>
<evidence type="ECO:0000256" key="5">
    <source>
        <dbReference type="ARBA" id="ARBA00023163"/>
    </source>
</evidence>